<comment type="caution">
    <text evidence="10">The sequence shown here is derived from an EMBL/GenBank/DDBJ whole genome shotgun (WGS) entry which is preliminary data.</text>
</comment>
<dbReference type="InterPro" id="IPR007353">
    <property type="entry name" value="DUF421"/>
</dbReference>
<evidence type="ECO:0000259" key="8">
    <source>
        <dbReference type="Pfam" id="PF04239"/>
    </source>
</evidence>
<feature type="transmembrane region" description="Helical" evidence="7">
    <location>
        <begin position="38"/>
        <end position="57"/>
    </location>
</feature>
<gene>
    <name evidence="10" type="ORF">P5X88_15425</name>
</gene>
<feature type="domain" description="YetF-like N-terminal transmembrane" evidence="9">
    <location>
        <begin position="6"/>
        <end position="79"/>
    </location>
</feature>
<comment type="subcellular location">
    <subcellularLocation>
        <location evidence="1">Cell membrane</location>
        <topology evidence="1">Multi-pass membrane protein</topology>
    </subcellularLocation>
</comment>
<evidence type="ECO:0000256" key="4">
    <source>
        <dbReference type="ARBA" id="ARBA00022692"/>
    </source>
</evidence>
<dbReference type="PANTHER" id="PTHR34582:SF7">
    <property type="entry name" value="UPF0702 TRANSMEMBRANE PROTEIN YDFS"/>
    <property type="match status" value="1"/>
</dbReference>
<dbReference type="InterPro" id="IPR023090">
    <property type="entry name" value="UPF0702_alpha/beta_dom_sf"/>
</dbReference>
<dbReference type="Pfam" id="PF20730">
    <property type="entry name" value="YetF_N"/>
    <property type="match status" value="1"/>
</dbReference>
<evidence type="ECO:0000256" key="1">
    <source>
        <dbReference type="ARBA" id="ARBA00004651"/>
    </source>
</evidence>
<protein>
    <submittedName>
        <fullName evidence="10">DUF421 domain-containing protein</fullName>
    </submittedName>
</protein>
<dbReference type="InterPro" id="IPR048454">
    <property type="entry name" value="YetF_N"/>
</dbReference>
<keyword evidence="5 7" id="KW-1133">Transmembrane helix</keyword>
<dbReference type="Proteomes" id="UP001159179">
    <property type="component" value="Unassembled WGS sequence"/>
</dbReference>
<organism evidence="10 11">
    <name type="scientific">Heyndrickxia oleronia</name>
    <dbReference type="NCBI Taxonomy" id="38875"/>
    <lineage>
        <taxon>Bacteria</taxon>
        <taxon>Bacillati</taxon>
        <taxon>Bacillota</taxon>
        <taxon>Bacilli</taxon>
        <taxon>Bacillales</taxon>
        <taxon>Bacillaceae</taxon>
        <taxon>Heyndrickxia</taxon>
    </lineage>
</organism>
<evidence type="ECO:0000256" key="6">
    <source>
        <dbReference type="ARBA" id="ARBA00023136"/>
    </source>
</evidence>
<dbReference type="RefSeq" id="WP_280617293.1">
    <property type="nucleotide sequence ID" value="NZ_JAROYP010000009.1"/>
</dbReference>
<accession>A0AAW6SU29</accession>
<dbReference type="AlphaFoldDB" id="A0AAW6SU29"/>
<feature type="transmembrane region" description="Helical" evidence="7">
    <location>
        <begin position="63"/>
        <end position="81"/>
    </location>
</feature>
<keyword evidence="3" id="KW-1003">Cell membrane</keyword>
<dbReference type="EMBL" id="JAROYP010000009">
    <property type="protein sequence ID" value="MDH5162325.1"/>
    <property type="molecule type" value="Genomic_DNA"/>
</dbReference>
<keyword evidence="4 7" id="KW-0812">Transmembrane</keyword>
<dbReference type="Gene3D" id="3.30.240.20">
    <property type="entry name" value="bsu07140 like domains"/>
    <property type="match status" value="2"/>
</dbReference>
<evidence type="ECO:0000256" key="5">
    <source>
        <dbReference type="ARBA" id="ARBA00022989"/>
    </source>
</evidence>
<keyword evidence="6 7" id="KW-0472">Membrane</keyword>
<evidence type="ECO:0000256" key="3">
    <source>
        <dbReference type="ARBA" id="ARBA00022475"/>
    </source>
</evidence>
<sequence length="236" mass="26983">MAEHYEVIIRSISAFIILLLGSRLLGKQTISQMNNFNFIAAISIGAITANLCFNTRVKIPDLILAYVIFILTVYFISYVSLKSRKARKFLAGNPTVVVQNGKILENNMKKMHYTIDYLNQQLREKDVFNINEVLFALLEPNGTISVVKKPQFRPVTIQDLHLKYTKEGMLPIELIMDGKIVDKNIIENGLSYSWLESEIQNRGLKISDIVYAVLLSDKELYIDCYNDYIHSPIDAE</sequence>
<dbReference type="GO" id="GO:0005886">
    <property type="term" value="C:plasma membrane"/>
    <property type="evidence" value="ECO:0007669"/>
    <property type="project" value="UniProtKB-SubCell"/>
</dbReference>
<reference evidence="10" key="1">
    <citation type="submission" date="2023-03" db="EMBL/GenBank/DDBJ databases">
        <title>Bacterial isolates from washroom surfaces on a university campus.</title>
        <authorList>
            <person name="Holman D.B."/>
            <person name="Gzyl K.E."/>
            <person name="Taheri A.E."/>
        </authorList>
    </citation>
    <scope>NUCLEOTIDE SEQUENCE</scope>
    <source>
        <strain evidence="10">RD03</strain>
    </source>
</reference>
<feature type="transmembrane region" description="Helical" evidence="7">
    <location>
        <begin position="7"/>
        <end position="26"/>
    </location>
</feature>
<feature type="domain" description="YetF C-terminal" evidence="8">
    <location>
        <begin position="82"/>
        <end position="212"/>
    </location>
</feature>
<evidence type="ECO:0000256" key="2">
    <source>
        <dbReference type="ARBA" id="ARBA00006448"/>
    </source>
</evidence>
<evidence type="ECO:0000259" key="9">
    <source>
        <dbReference type="Pfam" id="PF20730"/>
    </source>
</evidence>
<evidence type="ECO:0000313" key="10">
    <source>
        <dbReference type="EMBL" id="MDH5162325.1"/>
    </source>
</evidence>
<evidence type="ECO:0000313" key="11">
    <source>
        <dbReference type="Proteomes" id="UP001159179"/>
    </source>
</evidence>
<evidence type="ECO:0000256" key="7">
    <source>
        <dbReference type="SAM" id="Phobius"/>
    </source>
</evidence>
<comment type="similarity">
    <text evidence="2">Belongs to the UPF0702 family.</text>
</comment>
<name>A0AAW6SU29_9BACI</name>
<dbReference type="PANTHER" id="PTHR34582">
    <property type="entry name" value="UPF0702 TRANSMEMBRANE PROTEIN YCAP"/>
    <property type="match status" value="1"/>
</dbReference>
<proteinExistence type="inferred from homology"/>
<dbReference type="Pfam" id="PF04239">
    <property type="entry name" value="DUF421"/>
    <property type="match status" value="1"/>
</dbReference>